<comment type="caution">
    <text evidence="2">The sequence shown here is derived from an EMBL/GenBank/DDBJ whole genome shotgun (WGS) entry which is preliminary data.</text>
</comment>
<evidence type="ECO:0000313" key="3">
    <source>
        <dbReference type="Proteomes" id="UP000605846"/>
    </source>
</evidence>
<keyword evidence="3" id="KW-1185">Reference proteome</keyword>
<dbReference type="Proteomes" id="UP000605846">
    <property type="component" value="Unassembled WGS sequence"/>
</dbReference>
<gene>
    <name evidence="2" type="ORF">EC973_002755</name>
</gene>
<dbReference type="PANTHER" id="PTHR35870">
    <property type="entry name" value="PROTEIN, PUTATIVE (AFU_ORTHOLOGUE AFUA_5G03330)-RELATED"/>
    <property type="match status" value="1"/>
</dbReference>
<evidence type="ECO:0000313" key="2">
    <source>
        <dbReference type="EMBL" id="KAF7730147.1"/>
    </source>
</evidence>
<keyword evidence="1" id="KW-0560">Oxidoreductase</keyword>
<sequence>MSSFIPKVPRTADTFALLLPGITSKSHNVCEDLLVKNHKAFHIFFNDHKFHNHFTHHLLAAYSLGATTECLHKIFDEHSSYQRKFPELLPVRFDRQNYHEYLGKSEAYANFLELFQKEIDKHGPIDTVRRWVYSGDMLARTIGGAFHPLIHIGYGLEFDVPGLIAEGLAMAACTTLDLHPLIDNLPPLEDKLQPISASGATPSALDQVTSNVTTKLDINASPKSNPLVDIVQEIQQDKDFDGVVKFEDEVKIRTVLQNRKATEKLKQYVARWPVTPNKDDLQLKLRELYEACVLTFGASAIRKEGIKLDFFLMHALTSVLFVHNFLPVLSAKEGKLLLQSHLSASLAFYVSRGRPTLQVDLLLNYQSPNAISDSINPWNEVFALALKAKEVHVIKTVRSCAVGQILYGHKGLSSPLENAWLKAAQLALDKDGDWNFDGIGFDEAWK</sequence>
<organism evidence="2 3">
    <name type="scientific">Apophysomyces ossiformis</name>
    <dbReference type="NCBI Taxonomy" id="679940"/>
    <lineage>
        <taxon>Eukaryota</taxon>
        <taxon>Fungi</taxon>
        <taxon>Fungi incertae sedis</taxon>
        <taxon>Mucoromycota</taxon>
        <taxon>Mucoromycotina</taxon>
        <taxon>Mucoromycetes</taxon>
        <taxon>Mucorales</taxon>
        <taxon>Mucorineae</taxon>
        <taxon>Mucoraceae</taxon>
        <taxon>Apophysomyces</taxon>
    </lineage>
</organism>
<dbReference type="InterPro" id="IPR025337">
    <property type="entry name" value="Questin_oxidase-like"/>
</dbReference>
<proteinExistence type="predicted"/>
<dbReference type="PANTHER" id="PTHR35870:SF1">
    <property type="entry name" value="PROTEIN, PUTATIVE (AFU_ORTHOLOGUE AFUA_5G03330)-RELATED"/>
    <property type="match status" value="1"/>
</dbReference>
<evidence type="ECO:0000256" key="1">
    <source>
        <dbReference type="ARBA" id="ARBA00023002"/>
    </source>
</evidence>
<dbReference type="GO" id="GO:0016491">
    <property type="term" value="F:oxidoreductase activity"/>
    <property type="evidence" value="ECO:0007669"/>
    <property type="project" value="UniProtKB-KW"/>
</dbReference>
<dbReference type="AlphaFoldDB" id="A0A8H7BY20"/>
<dbReference type="EMBL" id="JABAYA010000018">
    <property type="protein sequence ID" value="KAF7730147.1"/>
    <property type="molecule type" value="Genomic_DNA"/>
</dbReference>
<protein>
    <recommendedName>
        <fullName evidence="4">Oxidoreductase AflY</fullName>
    </recommendedName>
</protein>
<dbReference type="OrthoDB" id="10004862at2759"/>
<name>A0A8H7BY20_9FUNG</name>
<reference evidence="2" key="1">
    <citation type="submission" date="2020-01" db="EMBL/GenBank/DDBJ databases">
        <title>Genome Sequencing of Three Apophysomyces-Like Fungal Strains Confirms a Novel Fungal Genus in the Mucoromycota with divergent Burkholderia-like Endosymbiotic Bacteria.</title>
        <authorList>
            <person name="Stajich J.E."/>
            <person name="Macias A.M."/>
            <person name="Carter-House D."/>
            <person name="Lovett B."/>
            <person name="Kasson L.R."/>
            <person name="Berry K."/>
            <person name="Grigoriev I."/>
            <person name="Chang Y."/>
            <person name="Spatafora J."/>
            <person name="Kasson M.T."/>
        </authorList>
    </citation>
    <scope>NUCLEOTIDE SEQUENCE</scope>
    <source>
        <strain evidence="2">NRRL A-21654</strain>
    </source>
</reference>
<evidence type="ECO:0008006" key="4">
    <source>
        <dbReference type="Google" id="ProtNLM"/>
    </source>
</evidence>
<accession>A0A8H7BY20</accession>
<dbReference type="Pfam" id="PF14027">
    <property type="entry name" value="Questin_oxidase"/>
    <property type="match status" value="1"/>
</dbReference>